<name>A0A0D0BYE3_9AGAM</name>
<reference evidence="3" key="2">
    <citation type="submission" date="2015-01" db="EMBL/GenBank/DDBJ databases">
        <title>Evolutionary Origins and Diversification of the Mycorrhizal Mutualists.</title>
        <authorList>
            <consortium name="DOE Joint Genome Institute"/>
            <consortium name="Mycorrhizal Genomics Consortium"/>
            <person name="Kohler A."/>
            <person name="Kuo A."/>
            <person name="Nagy L.G."/>
            <person name="Floudas D."/>
            <person name="Copeland A."/>
            <person name="Barry K.W."/>
            <person name="Cichocki N."/>
            <person name="Veneault-Fourrey C."/>
            <person name="LaButti K."/>
            <person name="Lindquist E.A."/>
            <person name="Lipzen A."/>
            <person name="Lundell T."/>
            <person name="Morin E."/>
            <person name="Murat C."/>
            <person name="Riley R."/>
            <person name="Ohm R."/>
            <person name="Sun H."/>
            <person name="Tunlid A."/>
            <person name="Henrissat B."/>
            <person name="Grigoriev I.V."/>
            <person name="Hibbett D.S."/>
            <person name="Martin F."/>
        </authorList>
    </citation>
    <scope>NUCLEOTIDE SEQUENCE [LARGE SCALE GENOMIC DNA]</scope>
    <source>
        <strain evidence="3">UH-Slu-Lm8-n1</strain>
    </source>
</reference>
<dbReference type="EMBL" id="KN835143">
    <property type="protein sequence ID" value="KIK47858.1"/>
    <property type="molecule type" value="Genomic_DNA"/>
</dbReference>
<feature type="compositionally biased region" description="Pro residues" evidence="1">
    <location>
        <begin position="252"/>
        <end position="262"/>
    </location>
</feature>
<keyword evidence="3" id="KW-1185">Reference proteome</keyword>
<feature type="region of interest" description="Disordered" evidence="1">
    <location>
        <begin position="213"/>
        <end position="284"/>
    </location>
</feature>
<feature type="compositionally biased region" description="Low complexity" evidence="1">
    <location>
        <begin position="421"/>
        <end position="432"/>
    </location>
</feature>
<dbReference type="AlphaFoldDB" id="A0A0D0BYE3"/>
<evidence type="ECO:0000313" key="2">
    <source>
        <dbReference type="EMBL" id="KIK47858.1"/>
    </source>
</evidence>
<feature type="region of interest" description="Disordered" evidence="1">
    <location>
        <begin position="802"/>
        <end position="830"/>
    </location>
</feature>
<dbReference type="STRING" id="930992.A0A0D0BYE3"/>
<proteinExistence type="predicted"/>
<protein>
    <recommendedName>
        <fullName evidence="4">BRCT domain-containing protein</fullName>
    </recommendedName>
</protein>
<sequence length="904" mass="99729">MDTLFASQSTSENEKILVHPDGRGYNIHLQVNGISLRPNLKGGAYASRPEDADIILVDSSQLDGKRLIRTWHQTPGKAVLEFQWLRKSMEARKPLLEVDGWGGTQTLDDGKPIVEVAADGEEAEVGQLVSKSVSRHEVPQGDSLLMPSIRSPLPTPRVTPEEPLTKRVVNDVPAALAADVPLIPNNPRPPQSPQQTPVVVSQKLRQPLEYAGQPMYNHTPSISPPIQSSNTSQPIAPPQQPVSALIYNTQAPPQPQLAPPATPASFSHVQFSQTPPQTQTAQLSTPAPFMHSQFSQVSQFSQPQFSQATPFPQQFSVPQQSYQFSQFPQQQLIPGHMPFMPQSMTMPTGMPFHNLRDPQSFQMLMTLMDVMRNTNGGEFLQAGRPSPIYPQIEASSSTLPALHHEQTPDSIIATDQPHPPSSSSYKSRSLTPDVVVSKHPEKQPRPSARKSRTDTSSRAPSTVLLPPSVKRKANHEAMPPVKTPGNPPNKRSFKGKERIVMSDTSDNDEDAPLAGSDDVFDQFLLSSPGPSNARKNSGEVFLDDQGQPLTFFVQVDLQGRSGVVSNIKKNKGKVIGSIADANYVILFTRSQTFQGLLSEAHACDKVPIQSAFVADCIAENTLLDESEYTLDTGVSVQHAKRGKPSSAFFEFVQAEIPSIKKESPKSASKPKPKAKKTTPAEMPTKKVKKRSAPTSPQISAPPPPSSKEAKSRVRRSPTPPPPETRKSMRDGKFHFTQPEIEYFCQYAQFLLHDDPTMSTTVLLQAIHKKMPHHSLGSWQMQVSSKLKTQLIDIRKRANIAFRKSLNGNSEKSTGEERPGPSKKPRLAALPATPTVSQATLEREDFEVICEFFANGGGDDDDDERVWERLSQHRPCKSAESWPEYYTTHQSEVYARIEELVRSSN</sequence>
<feature type="region of interest" description="Disordered" evidence="1">
    <location>
        <begin position="131"/>
        <end position="161"/>
    </location>
</feature>
<dbReference type="InParanoid" id="A0A0D0BYE3"/>
<reference evidence="2 3" key="1">
    <citation type="submission" date="2014-04" db="EMBL/GenBank/DDBJ databases">
        <authorList>
            <consortium name="DOE Joint Genome Institute"/>
            <person name="Kuo A."/>
            <person name="Ruytinx J."/>
            <person name="Rineau F."/>
            <person name="Colpaert J."/>
            <person name="Kohler A."/>
            <person name="Nagy L.G."/>
            <person name="Floudas D."/>
            <person name="Copeland A."/>
            <person name="Barry K.W."/>
            <person name="Cichocki N."/>
            <person name="Veneault-Fourrey C."/>
            <person name="LaButti K."/>
            <person name="Lindquist E.A."/>
            <person name="Lipzen A."/>
            <person name="Lundell T."/>
            <person name="Morin E."/>
            <person name="Murat C."/>
            <person name="Sun H."/>
            <person name="Tunlid A."/>
            <person name="Henrissat B."/>
            <person name="Grigoriev I.V."/>
            <person name="Hibbett D.S."/>
            <person name="Martin F."/>
            <person name="Nordberg H.P."/>
            <person name="Cantor M.N."/>
            <person name="Hua S.X."/>
        </authorList>
    </citation>
    <scope>NUCLEOTIDE SEQUENCE [LARGE SCALE GENOMIC DNA]</scope>
    <source>
        <strain evidence="2 3">UH-Slu-Lm8-n1</strain>
    </source>
</reference>
<evidence type="ECO:0000256" key="1">
    <source>
        <dbReference type="SAM" id="MobiDB-lite"/>
    </source>
</evidence>
<feature type="region of interest" description="Disordered" evidence="1">
    <location>
        <begin position="660"/>
        <end position="730"/>
    </location>
</feature>
<feature type="compositionally biased region" description="Polar residues" evidence="1">
    <location>
        <begin position="216"/>
        <end position="234"/>
    </location>
</feature>
<feature type="compositionally biased region" description="Polar residues" evidence="1">
    <location>
        <begin position="265"/>
        <end position="284"/>
    </location>
</feature>
<gene>
    <name evidence="2" type="ORF">CY34DRAFT_8710</name>
</gene>
<feature type="region of interest" description="Disordered" evidence="1">
    <location>
        <begin position="410"/>
        <end position="493"/>
    </location>
</feature>
<evidence type="ECO:0000313" key="3">
    <source>
        <dbReference type="Proteomes" id="UP000054485"/>
    </source>
</evidence>
<accession>A0A0D0BYE3</accession>
<evidence type="ECO:0008006" key="4">
    <source>
        <dbReference type="Google" id="ProtNLM"/>
    </source>
</evidence>
<dbReference type="Proteomes" id="UP000054485">
    <property type="component" value="Unassembled WGS sequence"/>
</dbReference>
<dbReference type="OrthoDB" id="3267102at2759"/>
<dbReference type="HOGENOM" id="CLU_343578_0_0_1"/>
<organism evidence="2 3">
    <name type="scientific">Suillus luteus UH-Slu-Lm8-n1</name>
    <dbReference type="NCBI Taxonomy" id="930992"/>
    <lineage>
        <taxon>Eukaryota</taxon>
        <taxon>Fungi</taxon>
        <taxon>Dikarya</taxon>
        <taxon>Basidiomycota</taxon>
        <taxon>Agaricomycotina</taxon>
        <taxon>Agaricomycetes</taxon>
        <taxon>Agaricomycetidae</taxon>
        <taxon>Boletales</taxon>
        <taxon>Suillineae</taxon>
        <taxon>Suillaceae</taxon>
        <taxon>Suillus</taxon>
    </lineage>
</organism>